<dbReference type="EMBL" id="CAADRA010004092">
    <property type="protein sequence ID" value="VFT84399.1"/>
    <property type="molecule type" value="Genomic_DNA"/>
</dbReference>
<evidence type="ECO:0000256" key="1">
    <source>
        <dbReference type="ARBA" id="ARBA00022441"/>
    </source>
</evidence>
<dbReference type="PANTHER" id="PTHR46093:SF18">
    <property type="entry name" value="FIBRONECTIN TYPE-III DOMAIN-CONTAINING PROTEIN"/>
    <property type="match status" value="1"/>
</dbReference>
<dbReference type="SUPFAM" id="SSF117281">
    <property type="entry name" value="Kelch motif"/>
    <property type="match status" value="1"/>
</dbReference>
<keyword evidence="1" id="KW-0880">Kelch repeat</keyword>
<dbReference type="Gene3D" id="2.120.10.80">
    <property type="entry name" value="Kelch-type beta propeller"/>
    <property type="match status" value="1"/>
</dbReference>
<dbReference type="InterPro" id="IPR015915">
    <property type="entry name" value="Kelch-typ_b-propeller"/>
</dbReference>
<accession>A0A485KID5</accession>
<evidence type="ECO:0000313" key="3">
    <source>
        <dbReference type="EMBL" id="KAF0703870.1"/>
    </source>
</evidence>
<dbReference type="OrthoDB" id="77245at2759"/>
<keyword evidence="5" id="KW-1185">Reference proteome</keyword>
<keyword evidence="2" id="KW-0677">Repeat</keyword>
<dbReference type="Pfam" id="PF24681">
    <property type="entry name" value="Kelch_KLHDC2_KLHL20_DRC7"/>
    <property type="match status" value="1"/>
</dbReference>
<dbReference type="PANTHER" id="PTHR46093">
    <property type="entry name" value="ACYL-COA-BINDING DOMAIN-CONTAINING PROTEIN 5"/>
    <property type="match status" value="1"/>
</dbReference>
<sequence>MTGTFRNTDVLHNDVWLLTINDIRSTTSTKEHHALEWKQFESTNRPRVADVTCTHHTMVADGNYVYVFGNRVKGKHEFESFAFENHRFLVDITQGTAHWEAIPCSSNISARVGHATTRVSNKRVVSFGGRSVVNDEHFNDVIVFDLDVRISWWNFICLTVSKTKLTQVFQVHSPTANRSFYAMAALNSSVYVNGGDTDVGISKPELRVMGNTLLQTFDIDALIKSDGFSLWRVVDLLNKAYLKKINNKLRKDHTIRLPFSSSGGGTNVFKTPIMDPWAANIHEAVARITHEENILATASFMNIGCPGVHNRRLEYICPPPPKKRMTKRCVPIFMFGDTPACRSYPVLVKLNDSTLVCIGGKLPLQNDAKHTTTRPFTLEPFNAVVHLRPPMSPSRIVH</sequence>
<dbReference type="Proteomes" id="UP000332933">
    <property type="component" value="Unassembled WGS sequence"/>
</dbReference>
<proteinExistence type="predicted"/>
<evidence type="ECO:0000313" key="5">
    <source>
        <dbReference type="Proteomes" id="UP000332933"/>
    </source>
</evidence>
<reference evidence="4 5" key="1">
    <citation type="submission" date="2019-03" db="EMBL/GenBank/DDBJ databases">
        <authorList>
            <person name="Gaulin E."/>
            <person name="Dumas B."/>
        </authorList>
    </citation>
    <scope>NUCLEOTIDE SEQUENCE [LARGE SCALE GENOMIC DNA]</scope>
    <source>
        <strain evidence="4">CBS 568.67</strain>
    </source>
</reference>
<evidence type="ECO:0000313" key="4">
    <source>
        <dbReference type="EMBL" id="VFT84399.1"/>
    </source>
</evidence>
<evidence type="ECO:0000256" key="2">
    <source>
        <dbReference type="ARBA" id="ARBA00022737"/>
    </source>
</evidence>
<organism evidence="4 5">
    <name type="scientific">Aphanomyces stellatus</name>
    <dbReference type="NCBI Taxonomy" id="120398"/>
    <lineage>
        <taxon>Eukaryota</taxon>
        <taxon>Sar</taxon>
        <taxon>Stramenopiles</taxon>
        <taxon>Oomycota</taxon>
        <taxon>Saprolegniomycetes</taxon>
        <taxon>Saprolegniales</taxon>
        <taxon>Verrucalvaceae</taxon>
        <taxon>Aphanomyces</taxon>
    </lineage>
</organism>
<protein>
    <submittedName>
        <fullName evidence="4">Aste57867_7489 protein</fullName>
    </submittedName>
</protein>
<reference evidence="3" key="2">
    <citation type="submission" date="2019-06" db="EMBL/GenBank/DDBJ databases">
        <title>Genomics analysis of Aphanomyces spp. identifies a new class of oomycete effector associated with host adaptation.</title>
        <authorList>
            <person name="Gaulin E."/>
        </authorList>
    </citation>
    <scope>NUCLEOTIDE SEQUENCE</scope>
    <source>
        <strain evidence="3">CBS 578.67</strain>
    </source>
</reference>
<gene>
    <name evidence="4" type="primary">Aste57867_7489</name>
    <name evidence="3" type="ORF">As57867_007463</name>
    <name evidence="4" type="ORF">ASTE57867_7489</name>
</gene>
<dbReference type="AlphaFoldDB" id="A0A485KID5"/>
<dbReference type="EMBL" id="VJMH01004080">
    <property type="protein sequence ID" value="KAF0703870.1"/>
    <property type="molecule type" value="Genomic_DNA"/>
</dbReference>
<name>A0A485KID5_9STRA</name>